<dbReference type="Pfam" id="PF03160">
    <property type="entry name" value="Calx-beta"/>
    <property type="match status" value="1"/>
</dbReference>
<dbReference type="SUPFAM" id="SSF141072">
    <property type="entry name" value="CalX-like"/>
    <property type="match status" value="1"/>
</dbReference>
<dbReference type="InterPro" id="IPR038081">
    <property type="entry name" value="CalX-like_sf"/>
</dbReference>
<gene>
    <name evidence="6" type="ORF">FHW12_003465</name>
</gene>
<dbReference type="InterPro" id="IPR013517">
    <property type="entry name" value="FG-GAP"/>
</dbReference>
<evidence type="ECO:0000256" key="3">
    <source>
        <dbReference type="ARBA" id="ARBA00022837"/>
    </source>
</evidence>
<dbReference type="SMART" id="SM00237">
    <property type="entry name" value="Calx_beta"/>
    <property type="match status" value="1"/>
</dbReference>
<feature type="domain" description="Calx-beta" evidence="5">
    <location>
        <begin position="23"/>
        <end position="111"/>
    </location>
</feature>
<dbReference type="InterPro" id="IPR003644">
    <property type="entry name" value="Calx_beta"/>
</dbReference>
<dbReference type="GO" id="GO:0016020">
    <property type="term" value="C:membrane"/>
    <property type="evidence" value="ECO:0007669"/>
    <property type="project" value="InterPro"/>
</dbReference>
<dbReference type="Gene3D" id="2.130.10.130">
    <property type="entry name" value="Integrin alpha, N-terminal"/>
    <property type="match status" value="4"/>
</dbReference>
<sequence length="899" mass="89852">MRLKLLSSILACGLAPFAGAAPTTVAVADASAAPGTQPTEMQFQLARSGDLGYDALVRYHTLDGTAVAGTDYVAASGMVTIEAGSGQATIPVTLNAATGASGSRTFQLVVDGVVGVGVVPGYASPLVSAVGDAARSPVAADVNGDGRPDVLVLAAQADTMSVFLDETPPGAGVASYAAPGLFATGDTPGTLVVADVDNDGRPDALVANVFDNTISVLLNTTAPGATTPTFAAQQTFVVGNFNGRSIAVADFNGDGRIDVAASHDSAGPTSGITVLLNTTIPGSSLVKFAPRQDFPAGATSWDVTCADLNGDGRPDVVVGDLNDAQLWVLLNTTAPGDTSVSFAPSQAVPTGAGPRTIVSADIDGDGRRDLVVATSGADTVSILRNTMPAGSMTASFAAADTFAVPVHPVDLVVADLNGDGRLDVGVADNASAGSTLLLNTTTPGATHVDFAVRSQIPLAALPSGIAAADINGDGIVDILVSDDVNGTLLTLLGEAVVDRASPAFAAARTFAVGMQPRYAAAADFNADGKPDLVVDNASDDSISVLLNTTTAPGAEPAFAPQQVFADDDEPLQVIAPDLNGDGRPDIVTANSITNQLSVRLNTTTPGAMTSAFTTIQAISTGAGHAASSIVAADLDRDGKIDLVAADGGFLELDVFLNATNAGASSVSFGPRQGFAVGQPNFVTAADLNGDGFDDLIAVNLALDSVSVLLNATPAGGVLAFRPAQDFSVGSAPRAAAVADVNGDGKPDLLVANRDDGTLSPLLNITMPGATTVAFLVGAPITAGAHAYADQAVDIDGDGKADIVATDQEDSGATLLRNATVPGATTVAFDASGIDAGMRPYSSRAIDVDGDGRLDLVVVNDTLTGGTVSVLSNAQFHTTVAGSPATGTILGDAIFADGFD</sequence>
<dbReference type="RefSeq" id="WP_182532269.1">
    <property type="nucleotide sequence ID" value="NZ_JACGXL010000006.1"/>
</dbReference>
<evidence type="ECO:0000259" key="5">
    <source>
        <dbReference type="SMART" id="SM00237"/>
    </source>
</evidence>
<keyword evidence="3" id="KW-0106">Calcium</keyword>
<evidence type="ECO:0000256" key="1">
    <source>
        <dbReference type="ARBA" id="ARBA00022729"/>
    </source>
</evidence>
<evidence type="ECO:0000256" key="2">
    <source>
        <dbReference type="ARBA" id="ARBA00022737"/>
    </source>
</evidence>
<dbReference type="PANTHER" id="PTHR46580">
    <property type="entry name" value="SENSOR KINASE-RELATED"/>
    <property type="match status" value="1"/>
</dbReference>
<evidence type="ECO:0000313" key="7">
    <source>
        <dbReference type="Proteomes" id="UP000550401"/>
    </source>
</evidence>
<feature type="signal peptide" evidence="4">
    <location>
        <begin position="1"/>
        <end position="20"/>
    </location>
</feature>
<keyword evidence="2" id="KW-0677">Repeat</keyword>
<accession>A0A839F588</accession>
<dbReference type="Pfam" id="PF13517">
    <property type="entry name" value="FG-GAP_3"/>
    <property type="match status" value="6"/>
</dbReference>
<keyword evidence="1 4" id="KW-0732">Signal</keyword>
<dbReference type="EMBL" id="JACGXL010000006">
    <property type="protein sequence ID" value="MBA8889222.1"/>
    <property type="molecule type" value="Genomic_DNA"/>
</dbReference>
<comment type="caution">
    <text evidence="6">The sequence shown here is derived from an EMBL/GenBank/DDBJ whole genome shotgun (WGS) entry which is preliminary data.</text>
</comment>
<organism evidence="6 7">
    <name type="scientific">Dokdonella fugitiva</name>
    <dbReference type="NCBI Taxonomy" id="328517"/>
    <lineage>
        <taxon>Bacteria</taxon>
        <taxon>Pseudomonadati</taxon>
        <taxon>Pseudomonadota</taxon>
        <taxon>Gammaproteobacteria</taxon>
        <taxon>Lysobacterales</taxon>
        <taxon>Rhodanobacteraceae</taxon>
        <taxon>Dokdonella</taxon>
    </lineage>
</organism>
<protein>
    <recommendedName>
        <fullName evidence="5">Calx-beta domain-containing protein</fullName>
    </recommendedName>
</protein>
<dbReference type="GO" id="GO:0007154">
    <property type="term" value="P:cell communication"/>
    <property type="evidence" value="ECO:0007669"/>
    <property type="project" value="InterPro"/>
</dbReference>
<name>A0A839F588_9GAMM</name>
<evidence type="ECO:0000313" key="6">
    <source>
        <dbReference type="EMBL" id="MBA8889222.1"/>
    </source>
</evidence>
<dbReference type="Proteomes" id="UP000550401">
    <property type="component" value="Unassembled WGS sequence"/>
</dbReference>
<dbReference type="InterPro" id="IPR028994">
    <property type="entry name" value="Integrin_alpha_N"/>
</dbReference>
<proteinExistence type="predicted"/>
<dbReference type="Gene3D" id="2.60.40.2030">
    <property type="match status" value="1"/>
</dbReference>
<keyword evidence="7" id="KW-1185">Reference proteome</keyword>
<dbReference type="SUPFAM" id="SSF69318">
    <property type="entry name" value="Integrin alpha N-terminal domain"/>
    <property type="match status" value="2"/>
</dbReference>
<reference evidence="6 7" key="1">
    <citation type="submission" date="2020-07" db="EMBL/GenBank/DDBJ databases">
        <title>Genomic Encyclopedia of Type Strains, Phase IV (KMG-V): Genome sequencing to study the core and pangenomes of soil and plant-associated prokaryotes.</title>
        <authorList>
            <person name="Whitman W."/>
        </authorList>
    </citation>
    <scope>NUCLEOTIDE SEQUENCE [LARGE SCALE GENOMIC DNA]</scope>
    <source>
        <strain evidence="6 7">RH2WT43</strain>
    </source>
</reference>
<feature type="chain" id="PRO_5032997650" description="Calx-beta domain-containing protein" evidence="4">
    <location>
        <begin position="21"/>
        <end position="899"/>
    </location>
</feature>
<dbReference type="AlphaFoldDB" id="A0A839F588"/>
<evidence type="ECO:0000256" key="4">
    <source>
        <dbReference type="SAM" id="SignalP"/>
    </source>
</evidence>